<comment type="caution">
    <text evidence="6">The sequence shown here is derived from an EMBL/GenBank/DDBJ whole genome shotgun (WGS) entry which is preliminary data.</text>
</comment>
<keyword evidence="5" id="KW-0698">rRNA processing</keyword>
<evidence type="ECO:0000313" key="6">
    <source>
        <dbReference type="EMBL" id="KKR33332.1"/>
    </source>
</evidence>
<dbReference type="PATRIC" id="fig|1618642.3.peg.272"/>
<comment type="function">
    <text evidence="5">Specifically methylates the pseudouridine at position 1915 (m3Psi1915) in 23S rRNA.</text>
</comment>
<keyword evidence="5" id="KW-0963">Cytoplasm</keyword>
<comment type="subunit">
    <text evidence="5">Homodimer.</text>
</comment>
<feature type="binding site" evidence="5">
    <location>
        <position position="75"/>
    </location>
    <ligand>
        <name>S-adenosyl-L-methionine</name>
        <dbReference type="ChEBI" id="CHEBI:59789"/>
    </ligand>
</feature>
<dbReference type="GO" id="GO:0005737">
    <property type="term" value="C:cytoplasm"/>
    <property type="evidence" value="ECO:0007669"/>
    <property type="project" value="UniProtKB-SubCell"/>
</dbReference>
<dbReference type="Gene3D" id="3.40.1280.10">
    <property type="match status" value="1"/>
</dbReference>
<feature type="binding site" evidence="5">
    <location>
        <begin position="121"/>
        <end position="126"/>
    </location>
    <ligand>
        <name>S-adenosyl-L-methionine</name>
        <dbReference type="ChEBI" id="CHEBI:59789"/>
    </ligand>
</feature>
<evidence type="ECO:0000256" key="3">
    <source>
        <dbReference type="ARBA" id="ARBA00022691"/>
    </source>
</evidence>
<evidence type="ECO:0000256" key="5">
    <source>
        <dbReference type="HAMAP-Rule" id="MF_00658"/>
    </source>
</evidence>
<comment type="subcellular location">
    <subcellularLocation>
        <location evidence="5">Cytoplasm</location>
    </subcellularLocation>
</comment>
<comment type="catalytic activity">
    <reaction evidence="5">
        <text>pseudouridine(1915) in 23S rRNA + S-adenosyl-L-methionine = N(3)-methylpseudouridine(1915) in 23S rRNA + S-adenosyl-L-homocysteine + H(+)</text>
        <dbReference type="Rhea" id="RHEA:42752"/>
        <dbReference type="Rhea" id="RHEA-COMP:10221"/>
        <dbReference type="Rhea" id="RHEA-COMP:10222"/>
        <dbReference type="ChEBI" id="CHEBI:15378"/>
        <dbReference type="ChEBI" id="CHEBI:57856"/>
        <dbReference type="ChEBI" id="CHEBI:59789"/>
        <dbReference type="ChEBI" id="CHEBI:65314"/>
        <dbReference type="ChEBI" id="CHEBI:74486"/>
        <dbReference type="EC" id="2.1.1.177"/>
    </reaction>
</comment>
<reference evidence="6 7" key="1">
    <citation type="journal article" date="2015" name="Nature">
        <title>rRNA introns, odd ribosomes, and small enigmatic genomes across a large radiation of phyla.</title>
        <authorList>
            <person name="Brown C.T."/>
            <person name="Hug L.A."/>
            <person name="Thomas B.C."/>
            <person name="Sharon I."/>
            <person name="Castelle C.J."/>
            <person name="Singh A."/>
            <person name="Wilkins M.J."/>
            <person name="Williams K.H."/>
            <person name="Banfield J.F."/>
        </authorList>
    </citation>
    <scope>NUCLEOTIDE SEQUENCE [LARGE SCALE GENOMIC DNA]</scope>
</reference>
<dbReference type="PIRSF" id="PIRSF004505">
    <property type="entry name" value="MT_bac"/>
    <property type="match status" value="1"/>
</dbReference>
<evidence type="ECO:0000256" key="1">
    <source>
        <dbReference type="ARBA" id="ARBA00022603"/>
    </source>
</evidence>
<dbReference type="InterPro" id="IPR029028">
    <property type="entry name" value="Alpha/beta_knot_MTases"/>
</dbReference>
<proteinExistence type="inferred from homology"/>
<dbReference type="PANTHER" id="PTHR33603">
    <property type="entry name" value="METHYLTRANSFERASE"/>
    <property type="match status" value="1"/>
</dbReference>
<dbReference type="Proteomes" id="UP000034137">
    <property type="component" value="Unassembled WGS sequence"/>
</dbReference>
<evidence type="ECO:0000256" key="2">
    <source>
        <dbReference type="ARBA" id="ARBA00022679"/>
    </source>
</evidence>
<organism evidence="6 7">
    <name type="scientific">Candidatus Falkowbacteria bacterium GW2011_GWF2_39_8</name>
    <dbReference type="NCBI Taxonomy" id="1618642"/>
    <lineage>
        <taxon>Bacteria</taxon>
        <taxon>Candidatus Falkowiibacteriota</taxon>
    </lineage>
</organism>
<dbReference type="PANTHER" id="PTHR33603:SF1">
    <property type="entry name" value="RIBOSOMAL RNA LARGE SUBUNIT METHYLTRANSFERASE H"/>
    <property type="match status" value="1"/>
</dbReference>
<dbReference type="GO" id="GO:0070038">
    <property type="term" value="F:rRNA (pseudouridine-N3-)-methyltransferase activity"/>
    <property type="evidence" value="ECO:0007669"/>
    <property type="project" value="UniProtKB-UniRule"/>
</dbReference>
<keyword evidence="1 5" id="KW-0489">Methyltransferase</keyword>
<evidence type="ECO:0000256" key="4">
    <source>
        <dbReference type="ARBA" id="ARBA00038303"/>
    </source>
</evidence>
<dbReference type="Pfam" id="PF02590">
    <property type="entry name" value="SPOUT_MTase"/>
    <property type="match status" value="1"/>
</dbReference>
<dbReference type="InterPro" id="IPR029026">
    <property type="entry name" value="tRNA_m1G_MTases_N"/>
</dbReference>
<comment type="similarity">
    <text evidence="4 5">Belongs to the RNA methyltransferase RlmH family.</text>
</comment>
<dbReference type="AlphaFoldDB" id="A0A0G0T676"/>
<sequence>MLNITILAVGKIKEKHFLVAFTEYLKRLKPYAKCIVEEVKAESFDDANRLNAKRKEGERITNYLKKFPDSRVLLLDEKGEEHTSEKFAQSLEKINGHIIFVIGGSLGFDFKILDGFSRLSLSRLTMPHELARVVLIEQIYRATTIIKNKEYHH</sequence>
<keyword evidence="2 5" id="KW-0808">Transferase</keyword>
<protein>
    <recommendedName>
        <fullName evidence="5">Ribosomal RNA large subunit methyltransferase H</fullName>
        <ecNumber evidence="5">2.1.1.177</ecNumber>
    </recommendedName>
    <alternativeName>
        <fullName evidence="5">23S rRNA (pseudouridine1915-N3)-methyltransferase</fullName>
    </alternativeName>
    <alternativeName>
        <fullName evidence="5">23S rRNA m3Psi1915 methyltransferase</fullName>
    </alternativeName>
    <alternativeName>
        <fullName evidence="5">rRNA (pseudouridine-N3-)-methyltransferase RlmH</fullName>
    </alternativeName>
</protein>
<evidence type="ECO:0000313" key="7">
    <source>
        <dbReference type="Proteomes" id="UP000034137"/>
    </source>
</evidence>
<dbReference type="HAMAP" id="MF_00658">
    <property type="entry name" value="23SrRNA_methyltr_H"/>
    <property type="match status" value="1"/>
</dbReference>
<name>A0A0G0T676_9BACT</name>
<dbReference type="EMBL" id="LBXO01000010">
    <property type="protein sequence ID" value="KKR33332.1"/>
    <property type="molecule type" value="Genomic_DNA"/>
</dbReference>
<dbReference type="SUPFAM" id="SSF75217">
    <property type="entry name" value="alpha/beta knot"/>
    <property type="match status" value="1"/>
</dbReference>
<keyword evidence="3 5" id="KW-0949">S-adenosyl-L-methionine</keyword>
<feature type="binding site" evidence="5">
    <location>
        <position position="103"/>
    </location>
    <ligand>
        <name>S-adenosyl-L-methionine</name>
        <dbReference type="ChEBI" id="CHEBI:59789"/>
    </ligand>
</feature>
<dbReference type="InterPro" id="IPR003742">
    <property type="entry name" value="RlmH-like"/>
</dbReference>
<dbReference type="EC" id="2.1.1.177" evidence="5"/>
<dbReference type="CDD" id="cd18081">
    <property type="entry name" value="RlmH-like"/>
    <property type="match status" value="1"/>
</dbReference>
<gene>
    <name evidence="5" type="primary">rlmH</name>
    <name evidence="6" type="ORF">UT64_C0010G0006</name>
</gene>
<accession>A0A0G0T676</accession>